<sequence length="192" mass="21541">MTIDYDSASGPVIKPISLAHVFLRTNKFDAMVAWYKTFLNADARYESSRIAFLSFDEEHHRIAICAIPGTGDKVKTSAGLEHIAFGFSSLQDLALAYRQRKSLGLIPTWCVNHGITTSIYYNDPDGNQLETQVDSFDNNDEATAFMESEAFKNNPVGTEFDPEELVRRLQSGESIESIKKRDEDAPRARTKP</sequence>
<keyword evidence="3" id="KW-0223">Dioxygenase</keyword>
<dbReference type="PROSITE" id="PS51819">
    <property type="entry name" value="VOC"/>
    <property type="match status" value="1"/>
</dbReference>
<accession>A0A6A6XKE9</accession>
<dbReference type="Gene3D" id="3.10.180.10">
    <property type="entry name" value="2,3-Dihydroxybiphenyl 1,2-Dioxygenase, domain 1"/>
    <property type="match status" value="1"/>
</dbReference>
<organism evidence="3 4">
    <name type="scientific">Melanomma pulvis-pyrius CBS 109.77</name>
    <dbReference type="NCBI Taxonomy" id="1314802"/>
    <lineage>
        <taxon>Eukaryota</taxon>
        <taxon>Fungi</taxon>
        <taxon>Dikarya</taxon>
        <taxon>Ascomycota</taxon>
        <taxon>Pezizomycotina</taxon>
        <taxon>Dothideomycetes</taxon>
        <taxon>Pleosporomycetidae</taxon>
        <taxon>Pleosporales</taxon>
        <taxon>Melanommataceae</taxon>
        <taxon>Melanomma</taxon>
    </lineage>
</organism>
<reference evidence="3" key="1">
    <citation type="journal article" date="2020" name="Stud. Mycol.">
        <title>101 Dothideomycetes genomes: a test case for predicting lifestyles and emergence of pathogens.</title>
        <authorList>
            <person name="Haridas S."/>
            <person name="Albert R."/>
            <person name="Binder M."/>
            <person name="Bloem J."/>
            <person name="Labutti K."/>
            <person name="Salamov A."/>
            <person name="Andreopoulos B."/>
            <person name="Baker S."/>
            <person name="Barry K."/>
            <person name="Bills G."/>
            <person name="Bluhm B."/>
            <person name="Cannon C."/>
            <person name="Castanera R."/>
            <person name="Culley D."/>
            <person name="Daum C."/>
            <person name="Ezra D."/>
            <person name="Gonzalez J."/>
            <person name="Henrissat B."/>
            <person name="Kuo A."/>
            <person name="Liang C."/>
            <person name="Lipzen A."/>
            <person name="Lutzoni F."/>
            <person name="Magnuson J."/>
            <person name="Mondo S."/>
            <person name="Nolan M."/>
            <person name="Ohm R."/>
            <person name="Pangilinan J."/>
            <person name="Park H.-J."/>
            <person name="Ramirez L."/>
            <person name="Alfaro M."/>
            <person name="Sun H."/>
            <person name="Tritt A."/>
            <person name="Yoshinaga Y."/>
            <person name="Zwiers L.-H."/>
            <person name="Turgeon B."/>
            <person name="Goodwin S."/>
            <person name="Spatafora J."/>
            <person name="Crous P."/>
            <person name="Grigoriev I."/>
        </authorList>
    </citation>
    <scope>NUCLEOTIDE SEQUENCE</scope>
    <source>
        <strain evidence="3">CBS 109.77</strain>
    </source>
</reference>
<keyword evidence="4" id="KW-1185">Reference proteome</keyword>
<protein>
    <submittedName>
        <fullName evidence="3">Glyoxalase/Bleomycin resistance protein/Dihydroxybiphenyl dioxygenase</fullName>
    </submittedName>
</protein>
<dbReference type="SUPFAM" id="SSF54593">
    <property type="entry name" value="Glyoxalase/Bleomycin resistance protein/Dihydroxybiphenyl dioxygenase"/>
    <property type="match status" value="1"/>
</dbReference>
<evidence type="ECO:0000259" key="2">
    <source>
        <dbReference type="PROSITE" id="PS51819"/>
    </source>
</evidence>
<gene>
    <name evidence="3" type="ORF">K505DRAFT_334934</name>
</gene>
<feature type="compositionally biased region" description="Basic and acidic residues" evidence="1">
    <location>
        <begin position="176"/>
        <end position="192"/>
    </location>
</feature>
<feature type="domain" description="VOC" evidence="2">
    <location>
        <begin position="17"/>
        <end position="134"/>
    </location>
</feature>
<dbReference type="Pfam" id="PF00903">
    <property type="entry name" value="Glyoxalase"/>
    <property type="match status" value="1"/>
</dbReference>
<dbReference type="OrthoDB" id="5371818at2759"/>
<keyword evidence="3" id="KW-0560">Oxidoreductase</keyword>
<dbReference type="Proteomes" id="UP000799757">
    <property type="component" value="Unassembled WGS sequence"/>
</dbReference>
<name>A0A6A6XKE9_9PLEO</name>
<proteinExistence type="predicted"/>
<feature type="region of interest" description="Disordered" evidence="1">
    <location>
        <begin position="170"/>
        <end position="192"/>
    </location>
</feature>
<dbReference type="EMBL" id="MU001824">
    <property type="protein sequence ID" value="KAF2796694.1"/>
    <property type="molecule type" value="Genomic_DNA"/>
</dbReference>
<evidence type="ECO:0000313" key="3">
    <source>
        <dbReference type="EMBL" id="KAF2796694.1"/>
    </source>
</evidence>
<dbReference type="AlphaFoldDB" id="A0A6A6XKE9"/>
<dbReference type="InterPro" id="IPR037523">
    <property type="entry name" value="VOC_core"/>
</dbReference>
<dbReference type="InterPro" id="IPR004360">
    <property type="entry name" value="Glyas_Fos-R_dOase_dom"/>
</dbReference>
<dbReference type="GO" id="GO:0051213">
    <property type="term" value="F:dioxygenase activity"/>
    <property type="evidence" value="ECO:0007669"/>
    <property type="project" value="UniProtKB-KW"/>
</dbReference>
<evidence type="ECO:0000256" key="1">
    <source>
        <dbReference type="SAM" id="MobiDB-lite"/>
    </source>
</evidence>
<evidence type="ECO:0000313" key="4">
    <source>
        <dbReference type="Proteomes" id="UP000799757"/>
    </source>
</evidence>
<dbReference type="InterPro" id="IPR029068">
    <property type="entry name" value="Glyas_Bleomycin-R_OHBP_Dase"/>
</dbReference>